<feature type="region of interest" description="Disordered" evidence="1">
    <location>
        <begin position="1"/>
        <end position="32"/>
    </location>
</feature>
<dbReference type="AlphaFoldDB" id="A0A3S4EV16"/>
<evidence type="ECO:0000313" key="2">
    <source>
        <dbReference type="EMBL" id="SPQ19701.1"/>
    </source>
</evidence>
<evidence type="ECO:0000256" key="1">
    <source>
        <dbReference type="SAM" id="MobiDB-lite"/>
    </source>
</evidence>
<organism evidence="2 3">
    <name type="scientific">Thermothielavioides terrestris</name>
    <dbReference type="NCBI Taxonomy" id="2587410"/>
    <lineage>
        <taxon>Eukaryota</taxon>
        <taxon>Fungi</taxon>
        <taxon>Dikarya</taxon>
        <taxon>Ascomycota</taxon>
        <taxon>Pezizomycotina</taxon>
        <taxon>Sordariomycetes</taxon>
        <taxon>Sordariomycetidae</taxon>
        <taxon>Sordariales</taxon>
        <taxon>Chaetomiaceae</taxon>
        <taxon>Thermothielavioides</taxon>
    </lineage>
</organism>
<dbReference type="Proteomes" id="UP000289323">
    <property type="component" value="Unassembled WGS sequence"/>
</dbReference>
<dbReference type="EMBL" id="OUUZ01000001">
    <property type="protein sequence ID" value="SPQ19701.1"/>
    <property type="molecule type" value="Genomic_DNA"/>
</dbReference>
<accession>A0A3S4EV16</accession>
<sequence>MFRDHRPTAPALQADYGCMSKPNASYSNPMQKAAQKALARARTANLGVHRAEASSQFLSPGSDVSKDRLPGTYRPTPGAAGPPQPLTAGPPGHRPYKPSSLEAASRIPHLDGQSVQAPLKTTTTTTTSGSQSRSPPMGLPYTIASSVLATIDDDDKVEGTIQPGPFRFDETNHGSLPYNQPELTGYRHPPTEIPSETTATSVEHAKPKIHDTLPPERIEKYYPRGFPHNYVGRHQPVKEDGYMSFPTMNGQLAQKACPEQVNRIHQNFYAGSKAFTKKLDSLVGDNNNRCLESKVGIIGEERERLRGSNIEKFGADGEIQSQFLSVEEANRMNGSDATRPLIELALATLLGYKEASKTGIYQWPCSFIKADDAWVDDSDEGNTSFFSKPKDELKKRRIVKKARRGY</sequence>
<name>A0A3S4EV16_9PEZI</name>
<gene>
    <name evidence="2" type="ORF">TT172_LOCUS2120</name>
</gene>
<evidence type="ECO:0000313" key="3">
    <source>
        <dbReference type="Proteomes" id="UP000289323"/>
    </source>
</evidence>
<proteinExistence type="predicted"/>
<feature type="region of interest" description="Disordered" evidence="1">
    <location>
        <begin position="50"/>
        <end position="140"/>
    </location>
</feature>
<reference evidence="2 3" key="1">
    <citation type="submission" date="2018-04" db="EMBL/GenBank/DDBJ databases">
        <authorList>
            <person name="Huttner S."/>
            <person name="Dainat J."/>
        </authorList>
    </citation>
    <scope>NUCLEOTIDE SEQUENCE [LARGE SCALE GENOMIC DNA]</scope>
</reference>
<protein>
    <submittedName>
        <fullName evidence="2">Dff56dd0-3e07-4658-9e9a-ad4ef967fa53</fullName>
    </submittedName>
</protein>